<name>A0A7X5UVD9_9PSEU</name>
<evidence type="ECO:0000313" key="1">
    <source>
        <dbReference type="EMBL" id="NIJ14991.1"/>
    </source>
</evidence>
<comment type="caution">
    <text evidence="1">The sequence shown here is derived from an EMBL/GenBank/DDBJ whole genome shotgun (WGS) entry which is preliminary data.</text>
</comment>
<sequence>MISLPWHWHDDGQRHDLEHYELLPPGDDWRVQVCRARYWALTRDALTDYVASASFQNVRWLGPEASGFYQPLLLARRSRGTKPLVPQ</sequence>
<dbReference type="EMBL" id="JAAOYM010000003">
    <property type="protein sequence ID" value="NIJ14991.1"/>
    <property type="molecule type" value="Genomic_DNA"/>
</dbReference>
<keyword evidence="2" id="KW-1185">Reference proteome</keyword>
<gene>
    <name evidence="1" type="ORF">FHU38_005399</name>
</gene>
<proteinExistence type="predicted"/>
<evidence type="ECO:0000313" key="2">
    <source>
        <dbReference type="Proteomes" id="UP000545493"/>
    </source>
</evidence>
<dbReference type="AlphaFoldDB" id="A0A7X5UVD9"/>
<reference evidence="1 2" key="1">
    <citation type="submission" date="2020-03" db="EMBL/GenBank/DDBJ databases">
        <title>Sequencing the genomes of 1000 actinobacteria strains.</title>
        <authorList>
            <person name="Klenk H.-P."/>
        </authorList>
    </citation>
    <scope>NUCLEOTIDE SEQUENCE [LARGE SCALE GENOMIC DNA]</scope>
    <source>
        <strain evidence="1 2">DSM 45685</strain>
    </source>
</reference>
<dbReference type="RefSeq" id="WP_167177596.1">
    <property type="nucleotide sequence ID" value="NZ_JAAOYM010000003.1"/>
</dbReference>
<protein>
    <submittedName>
        <fullName evidence="1">Uncharacterized protein</fullName>
    </submittedName>
</protein>
<dbReference type="Proteomes" id="UP000545493">
    <property type="component" value="Unassembled WGS sequence"/>
</dbReference>
<accession>A0A7X5UVD9</accession>
<organism evidence="1 2">
    <name type="scientific">Saccharomonospora amisosensis</name>
    <dbReference type="NCBI Taxonomy" id="1128677"/>
    <lineage>
        <taxon>Bacteria</taxon>
        <taxon>Bacillati</taxon>
        <taxon>Actinomycetota</taxon>
        <taxon>Actinomycetes</taxon>
        <taxon>Pseudonocardiales</taxon>
        <taxon>Pseudonocardiaceae</taxon>
        <taxon>Saccharomonospora</taxon>
    </lineage>
</organism>